<organism evidence="7 8">
    <name type="scientific">Myriangium duriaei CBS 260.36</name>
    <dbReference type="NCBI Taxonomy" id="1168546"/>
    <lineage>
        <taxon>Eukaryota</taxon>
        <taxon>Fungi</taxon>
        <taxon>Dikarya</taxon>
        <taxon>Ascomycota</taxon>
        <taxon>Pezizomycotina</taxon>
        <taxon>Dothideomycetes</taxon>
        <taxon>Dothideomycetidae</taxon>
        <taxon>Myriangiales</taxon>
        <taxon>Myriangiaceae</taxon>
        <taxon>Myriangium</taxon>
    </lineage>
</organism>
<evidence type="ECO:0000313" key="7">
    <source>
        <dbReference type="EMBL" id="KAF2152998.1"/>
    </source>
</evidence>
<evidence type="ECO:0000313" key="8">
    <source>
        <dbReference type="Proteomes" id="UP000799439"/>
    </source>
</evidence>
<evidence type="ECO:0000256" key="5">
    <source>
        <dbReference type="SAM" id="MobiDB-lite"/>
    </source>
</evidence>
<feature type="compositionally biased region" description="Low complexity" evidence="5">
    <location>
        <begin position="28"/>
        <end position="48"/>
    </location>
</feature>
<feature type="region of interest" description="Disordered" evidence="5">
    <location>
        <begin position="503"/>
        <end position="603"/>
    </location>
</feature>
<dbReference type="PROSITE" id="PS50110">
    <property type="entry name" value="RESPONSE_REGULATORY"/>
    <property type="match status" value="1"/>
</dbReference>
<dbReference type="FunFam" id="3.40.50.2300:FF:000146">
    <property type="entry name" value="Putative two-component response regulator SSK1p"/>
    <property type="match status" value="1"/>
</dbReference>
<dbReference type="CDD" id="cd17546">
    <property type="entry name" value="REC_hyHK_CKI1_RcsC-like"/>
    <property type="match status" value="1"/>
</dbReference>
<evidence type="ECO:0000256" key="1">
    <source>
        <dbReference type="ARBA" id="ARBA00022553"/>
    </source>
</evidence>
<dbReference type="Pfam" id="PF00072">
    <property type="entry name" value="Response_reg"/>
    <property type="match status" value="1"/>
</dbReference>
<dbReference type="Gene3D" id="3.40.50.2300">
    <property type="match status" value="1"/>
</dbReference>
<feature type="compositionally biased region" description="Low complexity" evidence="5">
    <location>
        <begin position="83"/>
        <end position="101"/>
    </location>
</feature>
<feature type="compositionally biased region" description="Basic residues" evidence="5">
    <location>
        <begin position="387"/>
        <end position="398"/>
    </location>
</feature>
<dbReference type="OrthoDB" id="21225at2759"/>
<keyword evidence="2" id="KW-0902">Two-component regulatory system</keyword>
<keyword evidence="8" id="KW-1185">Reference proteome</keyword>
<evidence type="ECO:0000256" key="4">
    <source>
        <dbReference type="PROSITE-ProRule" id="PRU00169"/>
    </source>
</evidence>
<evidence type="ECO:0000256" key="3">
    <source>
        <dbReference type="ARBA" id="ARBA00093463"/>
    </source>
</evidence>
<dbReference type="SMART" id="SM00448">
    <property type="entry name" value="REC"/>
    <property type="match status" value="1"/>
</dbReference>
<feature type="domain" description="Response regulatory" evidence="6">
    <location>
        <begin position="609"/>
        <end position="779"/>
    </location>
</feature>
<gene>
    <name evidence="7" type="ORF">K461DRAFT_312497</name>
</gene>
<feature type="compositionally biased region" description="Pro residues" evidence="5">
    <location>
        <begin position="537"/>
        <end position="565"/>
    </location>
</feature>
<reference evidence="7" key="1">
    <citation type="journal article" date="2020" name="Stud. Mycol.">
        <title>101 Dothideomycetes genomes: a test case for predicting lifestyles and emergence of pathogens.</title>
        <authorList>
            <person name="Haridas S."/>
            <person name="Albert R."/>
            <person name="Binder M."/>
            <person name="Bloem J."/>
            <person name="Labutti K."/>
            <person name="Salamov A."/>
            <person name="Andreopoulos B."/>
            <person name="Baker S."/>
            <person name="Barry K."/>
            <person name="Bills G."/>
            <person name="Bluhm B."/>
            <person name="Cannon C."/>
            <person name="Castanera R."/>
            <person name="Culley D."/>
            <person name="Daum C."/>
            <person name="Ezra D."/>
            <person name="Gonzalez J."/>
            <person name="Henrissat B."/>
            <person name="Kuo A."/>
            <person name="Liang C."/>
            <person name="Lipzen A."/>
            <person name="Lutzoni F."/>
            <person name="Magnuson J."/>
            <person name="Mondo S."/>
            <person name="Nolan M."/>
            <person name="Ohm R."/>
            <person name="Pangilinan J."/>
            <person name="Park H.-J."/>
            <person name="Ramirez L."/>
            <person name="Alfaro M."/>
            <person name="Sun H."/>
            <person name="Tritt A."/>
            <person name="Yoshinaga Y."/>
            <person name="Zwiers L.-H."/>
            <person name="Turgeon B."/>
            <person name="Goodwin S."/>
            <person name="Spatafora J."/>
            <person name="Crous P."/>
            <person name="Grigoriev I."/>
        </authorList>
    </citation>
    <scope>NUCLEOTIDE SEQUENCE</scope>
    <source>
        <strain evidence="7">CBS 260.36</strain>
    </source>
</reference>
<accession>A0A9P4MHB5</accession>
<sequence>MDLGSNLKRILTGQRRRRSKKKDERQVAGAKGSAVADGSSGGSNRSNSCASRPKSQKGPSSLTSCPDHDHDHDNPNPHQRLNSPSTTSLSPLHSTTSTSSTADNSVAFAKPTPSSDSSSPIDKRETSSTTIEPPSLSHRTSHPSIADSEPPALHLQQATPPVQDGLSSVAPPSSAVIDAAGTYTFACQLTPAHPPLRDQAPIIDILPLESAAISEYSLPPLAIPPQTSSGSGLDVPVLQERLQAEVQYPQPPSYATTASSLSVPQAAPGPPPNTTALVPNTVVPMPQPRKIWVKRPGASATLVAIRDDDLVDDVRDKILQKYANSLGRSFDSPDVMLRILSRTEGAKQIPPDRLLGPEEEIGKVLDTYYPNGQTVSDALVIDIPPKRTPRPSPRHHHTQSNSSYQALEDYRPQESGTDYFPPMPPAVAHAINGQVATSHDPRALSGVLRLPEHTRALSVLGTGQVPPLPSPGAATRRQRPKYGRQHTSSPTIIGHAPAAAATVVVSSPGPSQTQHLQLRANQRPRHDSNASERPTGAPAPPPLPTPPAPEAPPTGRGSPPPTPIPRDPHRGTKPRKSRKPTPTNGATTKSANPTLQTSSLLDGSVPPINVLIVEDNIINLKLLEAFMKRLKVRWSTAMNGQIAVNKWRTGGFHLVLMDIQLPIMSGLDATKEIRRLERVNGIGVFSSSTPPTPLPRTGSSDETVTSPSPTKTDSAETKDSSLDKLNMEEGLFKSPVIIVALTASSLQSDRHEALAAGCNDFLTKPVNFVWMERKVKEWGCMQALIDFDGWRKWKDFSATNDAKAGVKSPVLDGVSKADLATKAREKRAKRDKRVSTDINGGQGGMLSAGPSSGTASRRISTENGNEAADEAGS</sequence>
<dbReference type="PANTHER" id="PTHR45339:SF1">
    <property type="entry name" value="HYBRID SIGNAL TRANSDUCTION HISTIDINE KINASE J"/>
    <property type="match status" value="1"/>
</dbReference>
<dbReference type="EMBL" id="ML996085">
    <property type="protein sequence ID" value="KAF2152998.1"/>
    <property type="molecule type" value="Genomic_DNA"/>
</dbReference>
<dbReference type="GO" id="GO:0000156">
    <property type="term" value="F:phosphorelay response regulator activity"/>
    <property type="evidence" value="ECO:0007669"/>
    <property type="project" value="UniProtKB-ARBA"/>
</dbReference>
<name>A0A9P4MHB5_9PEZI</name>
<feature type="region of interest" description="Disordered" evidence="5">
    <location>
        <begin position="684"/>
        <end position="720"/>
    </location>
</feature>
<feature type="modified residue" description="4-aspartylphosphate" evidence="4">
    <location>
        <position position="658"/>
    </location>
</feature>
<evidence type="ECO:0000256" key="2">
    <source>
        <dbReference type="ARBA" id="ARBA00023012"/>
    </source>
</evidence>
<feature type="compositionally biased region" description="Polar residues" evidence="5">
    <location>
        <begin position="253"/>
        <end position="263"/>
    </location>
</feature>
<evidence type="ECO:0000259" key="6">
    <source>
        <dbReference type="PROSITE" id="PS50110"/>
    </source>
</evidence>
<dbReference type="Proteomes" id="UP000799439">
    <property type="component" value="Unassembled WGS sequence"/>
</dbReference>
<dbReference type="SUPFAM" id="SSF52172">
    <property type="entry name" value="CheY-like"/>
    <property type="match status" value="1"/>
</dbReference>
<feature type="region of interest" description="Disordered" evidence="5">
    <location>
        <begin position="459"/>
        <end position="491"/>
    </location>
</feature>
<dbReference type="PANTHER" id="PTHR45339">
    <property type="entry name" value="HYBRID SIGNAL TRANSDUCTION HISTIDINE KINASE J"/>
    <property type="match status" value="1"/>
</dbReference>
<feature type="region of interest" description="Disordered" evidence="5">
    <location>
        <begin position="1"/>
        <end position="149"/>
    </location>
</feature>
<proteinExistence type="inferred from homology"/>
<dbReference type="InterPro" id="IPR001789">
    <property type="entry name" value="Sig_transdc_resp-reg_receiver"/>
</dbReference>
<comment type="caution">
    <text evidence="7">The sequence shown here is derived from an EMBL/GenBank/DDBJ whole genome shotgun (WGS) entry which is preliminary data.</text>
</comment>
<feature type="compositionally biased region" description="Basic and acidic residues" evidence="5">
    <location>
        <begin position="66"/>
        <end position="75"/>
    </location>
</feature>
<feature type="region of interest" description="Disordered" evidence="5">
    <location>
        <begin position="383"/>
        <end position="406"/>
    </location>
</feature>
<keyword evidence="1 4" id="KW-0597">Phosphoprotein</keyword>
<feature type="compositionally biased region" description="Polar residues" evidence="5">
    <location>
        <begin position="580"/>
        <end position="601"/>
    </location>
</feature>
<feature type="region of interest" description="Disordered" evidence="5">
    <location>
        <begin position="822"/>
        <end position="873"/>
    </location>
</feature>
<feature type="compositionally biased region" description="Polar residues" evidence="5">
    <location>
        <begin position="701"/>
        <end position="712"/>
    </location>
</feature>
<dbReference type="AlphaFoldDB" id="A0A9P4MHB5"/>
<comment type="similarity">
    <text evidence="3">Belongs to the SSK1 family.</text>
</comment>
<feature type="region of interest" description="Disordered" evidence="5">
    <location>
        <begin position="251"/>
        <end position="273"/>
    </location>
</feature>
<protein>
    <recommendedName>
        <fullName evidence="6">Response regulatory domain-containing protein</fullName>
    </recommendedName>
</protein>
<feature type="compositionally biased region" description="Low complexity" evidence="5">
    <location>
        <begin position="111"/>
        <end position="120"/>
    </location>
</feature>
<feature type="compositionally biased region" description="Polar residues" evidence="5">
    <location>
        <begin position="849"/>
        <end position="864"/>
    </location>
</feature>
<dbReference type="InterPro" id="IPR011006">
    <property type="entry name" value="CheY-like_superfamily"/>
</dbReference>